<evidence type="ECO:0000313" key="2">
    <source>
        <dbReference type="EMBL" id="EPS42127.1"/>
    </source>
</evidence>
<feature type="compositionally biased region" description="Basic and acidic residues" evidence="1">
    <location>
        <begin position="31"/>
        <end position="46"/>
    </location>
</feature>
<accession>S8C377</accession>
<dbReference type="HOGENOM" id="CLU_513885_0_0_1"/>
<comment type="caution">
    <text evidence="2">The sequence shown here is derived from an EMBL/GenBank/DDBJ whole genome shotgun (WGS) entry which is preliminary data.</text>
</comment>
<reference evidence="2 3" key="1">
    <citation type="journal article" date="2013" name="PLoS Genet.">
        <title>Genomic mechanisms accounting for the adaptation to parasitism in nematode-trapping fungi.</title>
        <authorList>
            <person name="Meerupati T."/>
            <person name="Andersson K.M."/>
            <person name="Friman E."/>
            <person name="Kumar D."/>
            <person name="Tunlid A."/>
            <person name="Ahren D."/>
        </authorList>
    </citation>
    <scope>NUCLEOTIDE SEQUENCE [LARGE SCALE GENOMIC DNA]</scope>
    <source>
        <strain evidence="2 3">CBS 200.50</strain>
    </source>
</reference>
<evidence type="ECO:0000256" key="1">
    <source>
        <dbReference type="SAM" id="MobiDB-lite"/>
    </source>
</evidence>
<feature type="region of interest" description="Disordered" evidence="1">
    <location>
        <begin position="511"/>
        <end position="530"/>
    </location>
</feature>
<name>S8C377_DACHA</name>
<keyword evidence="3" id="KW-1185">Reference proteome</keyword>
<dbReference type="AlphaFoldDB" id="S8C377"/>
<reference evidence="3" key="2">
    <citation type="submission" date="2013-04" db="EMBL/GenBank/DDBJ databases">
        <title>Genomic mechanisms accounting for the adaptation to parasitism in nematode-trapping fungi.</title>
        <authorList>
            <person name="Ahren D.G."/>
        </authorList>
    </citation>
    <scope>NUCLEOTIDE SEQUENCE [LARGE SCALE GENOMIC DNA]</scope>
    <source>
        <strain evidence="3">CBS 200.50</strain>
    </source>
</reference>
<sequence>MAEEIDDRRMRRCVSEPPRQPLQQRVGPKLTSRDPRSDRQSGEDSRPYIGVSETGARVMQQIPYIMSNDELNLQLGPLFAPVGEEQAAKEQTPLAMGIPGNPKPFLALFHDKLSLSVIRESFYNEYFAPDTSNITRGIPTEHGILRYNDRSIVKFNKGSPLYISENFTQNMLVDVNKVGLMEAIGLTMIPFCFPHDNKKTHWVQALVVKELFPFDLLVQNGVAAVFAAREFAARITFSHGIRGVPHLHTDPIGLYLQDGYLQVWVASQYYEPGTGSELPTQPQLYLTRGELDTSKRHYGVGVFFSEDSAFNVSRQWYWHHGTYMRREPFGDIIAVITLFRHLTNMAELRGIMRKVKGITIHLAHTVALGMLNTIRHEGGIDQYEFKEAWFKRVKHFFDEIEGIGWKIKLQWVEHRNNQHANDLAFKATNGMVQEPRYSDHEIIEKACDDLAISGTFDIGGIHHDENTNVIQVRDADWENMRVPPFLKIRYEEPLDSLMRQLETAEAEHDPHYNNEAIPEEDIFNPANFEE</sequence>
<evidence type="ECO:0000313" key="3">
    <source>
        <dbReference type="Proteomes" id="UP000015100"/>
    </source>
</evidence>
<dbReference type="OMA" id="DPHYNNE"/>
<protein>
    <submittedName>
        <fullName evidence="2">Uncharacterized protein</fullName>
    </submittedName>
</protein>
<dbReference type="EMBL" id="AQGS01000129">
    <property type="protein sequence ID" value="EPS42127.1"/>
    <property type="molecule type" value="Genomic_DNA"/>
</dbReference>
<feature type="region of interest" description="Disordered" evidence="1">
    <location>
        <begin position="1"/>
        <end position="52"/>
    </location>
</feature>
<dbReference type="OrthoDB" id="5274092at2759"/>
<gene>
    <name evidence="2" type="ORF">H072_3962</name>
</gene>
<organism evidence="2 3">
    <name type="scientific">Dactylellina haptotyla (strain CBS 200.50)</name>
    <name type="common">Nematode-trapping fungus</name>
    <name type="synonym">Monacrosporium haptotylum</name>
    <dbReference type="NCBI Taxonomy" id="1284197"/>
    <lineage>
        <taxon>Eukaryota</taxon>
        <taxon>Fungi</taxon>
        <taxon>Dikarya</taxon>
        <taxon>Ascomycota</taxon>
        <taxon>Pezizomycotina</taxon>
        <taxon>Orbiliomycetes</taxon>
        <taxon>Orbiliales</taxon>
        <taxon>Orbiliaceae</taxon>
        <taxon>Dactylellina</taxon>
    </lineage>
</organism>
<dbReference type="Proteomes" id="UP000015100">
    <property type="component" value="Unassembled WGS sequence"/>
</dbReference>
<proteinExistence type="predicted"/>
<feature type="compositionally biased region" description="Acidic residues" evidence="1">
    <location>
        <begin position="517"/>
        <end position="530"/>
    </location>
</feature>